<dbReference type="PANTHER" id="PTHR33167:SF18">
    <property type="entry name" value="GB|AAF67766.1"/>
    <property type="match status" value="1"/>
</dbReference>
<comment type="caution">
    <text evidence="2">The sequence shown here is derived from an EMBL/GenBank/DDBJ whole genome shotgun (WGS) entry which is preliminary data.</text>
</comment>
<feature type="region of interest" description="Disordered" evidence="1">
    <location>
        <begin position="601"/>
        <end position="625"/>
    </location>
</feature>
<keyword evidence="3" id="KW-1185">Reference proteome</keyword>
<accession>A0AAV6MQ34</accession>
<proteinExistence type="predicted"/>
<dbReference type="Proteomes" id="UP000685013">
    <property type="component" value="Chromosome 13"/>
</dbReference>
<dbReference type="EMBL" id="JAGKQH010000013">
    <property type="protein sequence ID" value="KAG6584423.1"/>
    <property type="molecule type" value="Genomic_DNA"/>
</dbReference>
<dbReference type="PANTHER" id="PTHR33167">
    <property type="entry name" value="TRANSCRIPTION FACTOR, PUTATIVE (DUF863)-RELATED"/>
    <property type="match status" value="1"/>
</dbReference>
<evidence type="ECO:0000313" key="3">
    <source>
        <dbReference type="Proteomes" id="UP000685013"/>
    </source>
</evidence>
<name>A0AAV6MQ34_9ROSI</name>
<protein>
    <submittedName>
        <fullName evidence="2">Uncharacterized protein</fullName>
    </submittedName>
</protein>
<sequence length="744" mass="82344">MPPLCFFFYFPFHSLNQAPEVCTVKLSFVVLNGTLPEVLVSQNIHGDLKGVVGGCIWPQTSEDKMLNGGHSSKAFLSPLSAGLYFECGRDALKQIMLMQEATFRDQIYELHRLYKRQSEFIAEMKRESYKHDVCITTTRSDFYKSRVDALCAQDAHDFPAYSQLFISGEQKSSLHSSFGKNIQTGSDTPSNGIFSKTPYFSESKSKILGNGMFDLELPTDRKQLNGRDELTKVPEMSSFHLKRMPDIVHISDKPFLSKHDLNASLHRDSSTADSLFEKTKISVDLNDPPNIEEEPGCRSVGLEDATGHRGILFHDLNGKANSKFLVFSEPDVHGRRNGPSNNGYSESISFYDRSKRYQPDKDITNSSLSSSTASMTKSVQGPIGNAMLAEDDLCSVKNSRSRTGFSSVNPLEGSFCNGSKSEIVKEESFCKASANWIEGRIDLNVCINEEFLATPCCSTEMKLEVPASPGKGKHSSTTGEFGDNQVGSHFLKSVEDDGKPLEDLNAIAAEALVSISSSVAQNCRKITGCQSVQVSWESLCWLAEIVSSMGAEPEKGEVAMKCKDGSDSEELLSNCMDDFEVMTLKLKETVEEECSLTRSHHQEEATKNVSSPSCQLGKGHARRGQRKNFQTEILPSLTTLSRYEVTEDIQTIGGLMEITSSHSINGVTKTPSRVGTTWTRGKRRLCDSSSKVTEAMTGSIMDQVSSGNEVENKERKVIVWGNITRRRRGRRYPACTRKTILGQV</sequence>
<dbReference type="Pfam" id="PF05904">
    <property type="entry name" value="DUF863"/>
    <property type="match status" value="2"/>
</dbReference>
<reference evidence="2 3" key="1">
    <citation type="journal article" date="2021" name="Hortic Res">
        <title>The domestication of Cucurbita argyrosperma as revealed by the genome of its wild relative.</title>
        <authorList>
            <person name="Barrera-Redondo J."/>
            <person name="Sanchez-de la Vega G."/>
            <person name="Aguirre-Liguori J.A."/>
            <person name="Castellanos-Morales G."/>
            <person name="Gutierrez-Guerrero Y.T."/>
            <person name="Aguirre-Dugua X."/>
            <person name="Aguirre-Planter E."/>
            <person name="Tenaillon M.I."/>
            <person name="Lira-Saade R."/>
            <person name="Eguiarte L.E."/>
        </authorList>
    </citation>
    <scope>NUCLEOTIDE SEQUENCE [LARGE SCALE GENOMIC DNA]</scope>
    <source>
        <strain evidence="2">JBR-2021</strain>
    </source>
</reference>
<feature type="region of interest" description="Disordered" evidence="1">
    <location>
        <begin position="358"/>
        <end position="377"/>
    </location>
</feature>
<organism evidence="2 3">
    <name type="scientific">Cucurbita argyrosperma subsp. sororia</name>
    <dbReference type="NCBI Taxonomy" id="37648"/>
    <lineage>
        <taxon>Eukaryota</taxon>
        <taxon>Viridiplantae</taxon>
        <taxon>Streptophyta</taxon>
        <taxon>Embryophyta</taxon>
        <taxon>Tracheophyta</taxon>
        <taxon>Spermatophyta</taxon>
        <taxon>Magnoliopsida</taxon>
        <taxon>eudicotyledons</taxon>
        <taxon>Gunneridae</taxon>
        <taxon>Pentapetalae</taxon>
        <taxon>rosids</taxon>
        <taxon>fabids</taxon>
        <taxon>Cucurbitales</taxon>
        <taxon>Cucurbitaceae</taxon>
        <taxon>Cucurbiteae</taxon>
        <taxon>Cucurbita</taxon>
    </lineage>
</organism>
<feature type="non-terminal residue" evidence="2">
    <location>
        <position position="1"/>
    </location>
</feature>
<dbReference type="AlphaFoldDB" id="A0AAV6MQ34"/>
<dbReference type="InterPro" id="IPR008581">
    <property type="entry name" value="DUF863_pln"/>
</dbReference>
<evidence type="ECO:0000313" key="2">
    <source>
        <dbReference type="EMBL" id="KAG6584423.1"/>
    </source>
</evidence>
<evidence type="ECO:0000256" key="1">
    <source>
        <dbReference type="SAM" id="MobiDB-lite"/>
    </source>
</evidence>
<gene>
    <name evidence="2" type="ORF">SDJN03_20355</name>
</gene>
<feature type="compositionally biased region" description="Low complexity" evidence="1">
    <location>
        <begin position="364"/>
        <end position="377"/>
    </location>
</feature>